<evidence type="ECO:0000256" key="7">
    <source>
        <dbReference type="ARBA" id="ARBA00023136"/>
    </source>
</evidence>
<dbReference type="Proteomes" id="UP000199611">
    <property type="component" value="Unassembled WGS sequence"/>
</dbReference>
<dbReference type="PANTHER" id="PTHR35011:SF2">
    <property type="entry name" value="2,3-DIKETO-L-GULONATE TRAP TRANSPORTER SMALL PERMEASE PROTEIN YIAM"/>
    <property type="match status" value="1"/>
</dbReference>
<dbReference type="GO" id="GO:0022857">
    <property type="term" value="F:transmembrane transporter activity"/>
    <property type="evidence" value="ECO:0007669"/>
    <property type="project" value="TreeGrafter"/>
</dbReference>
<evidence type="ECO:0000256" key="5">
    <source>
        <dbReference type="ARBA" id="ARBA00022692"/>
    </source>
</evidence>
<reference evidence="11 12" key="1">
    <citation type="submission" date="2016-10" db="EMBL/GenBank/DDBJ databases">
        <authorList>
            <person name="de Groot N.N."/>
        </authorList>
    </citation>
    <scope>NUCLEOTIDE SEQUENCE [LARGE SCALE GENOMIC DNA]</scope>
    <source>
        <strain evidence="11 12">DSM 9990</strain>
    </source>
</reference>
<comment type="subcellular location">
    <subcellularLocation>
        <location evidence="1">Cell inner membrane</location>
        <topology evidence="1">Multi-pass membrane protein</topology>
    </subcellularLocation>
</comment>
<dbReference type="STRING" id="39841.SAMN05660836_00688"/>
<evidence type="ECO:0000256" key="1">
    <source>
        <dbReference type="ARBA" id="ARBA00004429"/>
    </source>
</evidence>
<feature type="transmembrane region" description="Helical" evidence="9">
    <location>
        <begin position="125"/>
        <end position="143"/>
    </location>
</feature>
<feature type="transmembrane region" description="Helical" evidence="9">
    <location>
        <begin position="46"/>
        <end position="72"/>
    </location>
</feature>
<evidence type="ECO:0000256" key="3">
    <source>
        <dbReference type="ARBA" id="ARBA00022475"/>
    </source>
</evidence>
<evidence type="ECO:0000256" key="8">
    <source>
        <dbReference type="ARBA" id="ARBA00038436"/>
    </source>
</evidence>
<keyword evidence="6 9" id="KW-1133">Transmembrane helix</keyword>
<keyword evidence="4" id="KW-0997">Cell inner membrane</keyword>
<sequence>MRKFFGQIEEVFCALLLLIMAVVAFLNVCVRYFTNYSFAFTEEIEVAGLVYLTLFGAAAAFKRGLHLGIAFVKRRFSPKIQAGLTVFAAVLSLGLFLTIAYYSIIQIKDERLLGTTSEALQIPQWIYTMAIPIGIFFITVRILEYTWDSVKEGFRKDL</sequence>
<evidence type="ECO:0000313" key="12">
    <source>
        <dbReference type="Proteomes" id="UP000199611"/>
    </source>
</evidence>
<dbReference type="OrthoDB" id="6363908at2"/>
<dbReference type="Pfam" id="PF04290">
    <property type="entry name" value="DctQ"/>
    <property type="match status" value="1"/>
</dbReference>
<dbReference type="PANTHER" id="PTHR35011">
    <property type="entry name" value="2,3-DIKETO-L-GULONATE TRAP TRANSPORTER SMALL PERMEASE PROTEIN YIAM"/>
    <property type="match status" value="1"/>
</dbReference>
<dbReference type="EMBL" id="FOUU01000001">
    <property type="protein sequence ID" value="SFM53174.1"/>
    <property type="molecule type" value="Genomic_DNA"/>
</dbReference>
<keyword evidence="7 9" id="KW-0472">Membrane</keyword>
<proteinExistence type="inferred from homology"/>
<keyword evidence="3" id="KW-1003">Cell membrane</keyword>
<feature type="transmembrane region" description="Helical" evidence="9">
    <location>
        <begin position="84"/>
        <end position="105"/>
    </location>
</feature>
<keyword evidence="2" id="KW-0813">Transport</keyword>
<accession>A0A1I4RLR4</accession>
<dbReference type="InterPro" id="IPR055348">
    <property type="entry name" value="DctQ"/>
</dbReference>
<evidence type="ECO:0000313" key="11">
    <source>
        <dbReference type="EMBL" id="SFM53174.1"/>
    </source>
</evidence>
<name>A0A1I4RLR4_9BACT</name>
<protein>
    <submittedName>
        <fullName evidence="11">TRAP-type C4-dicarboxylate transport system, small permease component</fullName>
    </submittedName>
</protein>
<evidence type="ECO:0000256" key="2">
    <source>
        <dbReference type="ARBA" id="ARBA00022448"/>
    </source>
</evidence>
<feature type="transmembrane region" description="Helical" evidence="9">
    <location>
        <begin position="12"/>
        <end position="34"/>
    </location>
</feature>
<gene>
    <name evidence="11" type="ORF">SAMN05660836_00688</name>
</gene>
<keyword evidence="12" id="KW-1185">Reference proteome</keyword>
<dbReference type="RefSeq" id="WP_093393468.1">
    <property type="nucleotide sequence ID" value="NZ_FOUU01000001.1"/>
</dbReference>
<dbReference type="AlphaFoldDB" id="A0A1I4RLR4"/>
<dbReference type="GO" id="GO:0015740">
    <property type="term" value="P:C4-dicarboxylate transport"/>
    <property type="evidence" value="ECO:0007669"/>
    <property type="project" value="TreeGrafter"/>
</dbReference>
<evidence type="ECO:0000259" key="10">
    <source>
        <dbReference type="Pfam" id="PF04290"/>
    </source>
</evidence>
<feature type="domain" description="Tripartite ATP-independent periplasmic transporters DctQ component" evidence="10">
    <location>
        <begin position="20"/>
        <end position="150"/>
    </location>
</feature>
<keyword evidence="5 9" id="KW-0812">Transmembrane</keyword>
<evidence type="ECO:0000256" key="4">
    <source>
        <dbReference type="ARBA" id="ARBA00022519"/>
    </source>
</evidence>
<dbReference type="InterPro" id="IPR007387">
    <property type="entry name" value="TRAP_DctQ"/>
</dbReference>
<evidence type="ECO:0000256" key="6">
    <source>
        <dbReference type="ARBA" id="ARBA00022989"/>
    </source>
</evidence>
<organism evidence="11 12">
    <name type="scientific">Thermodesulforhabdus norvegica</name>
    <dbReference type="NCBI Taxonomy" id="39841"/>
    <lineage>
        <taxon>Bacteria</taxon>
        <taxon>Pseudomonadati</taxon>
        <taxon>Thermodesulfobacteriota</taxon>
        <taxon>Syntrophobacteria</taxon>
        <taxon>Syntrophobacterales</taxon>
        <taxon>Thermodesulforhabdaceae</taxon>
        <taxon>Thermodesulforhabdus</taxon>
    </lineage>
</organism>
<comment type="similarity">
    <text evidence="8">Belongs to the TRAP transporter small permease family.</text>
</comment>
<dbReference type="GO" id="GO:0005886">
    <property type="term" value="C:plasma membrane"/>
    <property type="evidence" value="ECO:0007669"/>
    <property type="project" value="UniProtKB-SubCell"/>
</dbReference>
<evidence type="ECO:0000256" key="9">
    <source>
        <dbReference type="SAM" id="Phobius"/>
    </source>
</evidence>